<keyword evidence="3" id="KW-1185">Reference proteome</keyword>
<accession>A0A1V9FJD8</accession>
<proteinExistence type="predicted"/>
<sequence length="980" mass="111061">MAFTIEQLQPFKAKVDFSYNSSTFQNNLALVIAYLTGDANALAGVATCYDNGHFRNLSMLVKQPGQWDHNDQLVLDVVAHSLLGPGVLNGFAEMIAQKVDASGTEQDWNSLIGFWEKHLPLIGIFQSLLHANGGIYDQEKRTVKNTLTVKWLKAFFITADKTAVTTLFKQYSRAQFSRDLLGLLIECHPSLVDLYLQQNLEDGQFLNITVVYWALKYDSGKYLAYVIEKIRSHYSHLKNRESVENRFNTLWLLQSENPEPVKELLAQAANDYLALYVSIDDKGWEHRIRVQGDSSEFSVVATTVLLEADPAAVKDKLWDIIQQTKYLPFALLAILADNFKAEAFPFVSKALQADVSIGGVRYHKKLLELLEHSYKDKYNDALWELVQHKSKQIRQLAIQALGADDSGVEKCAALLNHKSADARQAAAQILGMIGTPEAKTVLQKAIAGEKNDDARDIMLQVVAEGIYDEAGDEMIAQLIEDARNRGKLAKPLEEWLTEAELPTLYYANGTQLSKDEIRFLLYRMNRVKTMRSDLEARLIIDRLDKEKAAEFALHLIKLFIDKNTKPEHKYLLALSALLGNEAVAEKIRITIDKWIDDSRFKMAEYGVGALALQGSNKALRWVELYSRKYKTKKANVGAAALAALEAAAEELNITVYELGDRIVPDFGFEGLFREFDVDGENYRAFIDSNFKIAFFNDDNKKLKAIPASADSELKEAFKAIAKEVRDVVKSQSSRLEHYLVVQRRWNKAQWEQFFLTNPVMFIYATKLVWGIYDKNVLKQCFYCQEDTTLVDVEDNEILIEEAAQIGIVHPLQLPESELKQWQRKFFDLSVEPVFSQLDRKIYPMTPEDKQVTIIQTFNGIKTESGSIKTTLERYGWRKGPTGDGGTIDTFFKDDHAGNLMAVLEVEGVSVSGFDSDYDPKLGMLYFRNRPKERKAWVTHPKDDKDPVLIPLGNLPEVFYSEVMTGVKAIKVHTVKDEVAQ</sequence>
<dbReference type="EMBL" id="LWBP01000188">
    <property type="protein sequence ID" value="OQP58407.1"/>
    <property type="molecule type" value="Genomic_DNA"/>
</dbReference>
<dbReference type="Gene3D" id="1.25.10.10">
    <property type="entry name" value="Leucine-rich Repeat Variant"/>
    <property type="match status" value="1"/>
</dbReference>
<gene>
    <name evidence="2" type="ORF">A4R26_02820</name>
</gene>
<dbReference type="STRING" id="550983.A4R26_02820"/>
<dbReference type="Proteomes" id="UP000192276">
    <property type="component" value="Unassembled WGS sequence"/>
</dbReference>
<evidence type="ECO:0000313" key="3">
    <source>
        <dbReference type="Proteomes" id="UP000192276"/>
    </source>
</evidence>
<organism evidence="2 3">
    <name type="scientific">Niastella populi</name>
    <dbReference type="NCBI Taxonomy" id="550983"/>
    <lineage>
        <taxon>Bacteria</taxon>
        <taxon>Pseudomonadati</taxon>
        <taxon>Bacteroidota</taxon>
        <taxon>Chitinophagia</taxon>
        <taxon>Chitinophagales</taxon>
        <taxon>Chitinophagaceae</taxon>
        <taxon>Niastella</taxon>
    </lineage>
</organism>
<name>A0A1V9FJD8_9BACT</name>
<dbReference type="InterPro" id="IPR011989">
    <property type="entry name" value="ARM-like"/>
</dbReference>
<dbReference type="InterPro" id="IPR016024">
    <property type="entry name" value="ARM-type_fold"/>
</dbReference>
<comment type="caution">
    <text evidence="2">The sequence shown here is derived from an EMBL/GenBank/DDBJ whole genome shotgun (WGS) entry which is preliminary data.</text>
</comment>
<dbReference type="OrthoDB" id="9763697at2"/>
<reference evidence="3" key="1">
    <citation type="submission" date="2016-04" db="EMBL/GenBank/DDBJ databases">
        <authorList>
            <person name="Chen L."/>
            <person name="Zhuang W."/>
            <person name="Wang G."/>
        </authorList>
    </citation>
    <scope>NUCLEOTIDE SEQUENCE [LARGE SCALE GENOMIC DNA]</scope>
    <source>
        <strain evidence="3">208</strain>
    </source>
</reference>
<dbReference type="InterPro" id="IPR025406">
    <property type="entry name" value="DUF4132"/>
</dbReference>
<dbReference type="Pfam" id="PF13569">
    <property type="entry name" value="DUF4132"/>
    <property type="match status" value="1"/>
</dbReference>
<dbReference type="AlphaFoldDB" id="A0A1V9FJD8"/>
<evidence type="ECO:0000259" key="1">
    <source>
        <dbReference type="Pfam" id="PF13569"/>
    </source>
</evidence>
<evidence type="ECO:0000313" key="2">
    <source>
        <dbReference type="EMBL" id="OQP58407.1"/>
    </source>
</evidence>
<feature type="domain" description="DUF4132" evidence="1">
    <location>
        <begin position="700"/>
        <end position="876"/>
    </location>
</feature>
<protein>
    <recommendedName>
        <fullName evidence="1">DUF4132 domain-containing protein</fullName>
    </recommendedName>
</protein>
<dbReference type="RefSeq" id="WP_081165575.1">
    <property type="nucleotide sequence ID" value="NZ_LWBP01000188.1"/>
</dbReference>
<dbReference type="SUPFAM" id="SSF48371">
    <property type="entry name" value="ARM repeat"/>
    <property type="match status" value="1"/>
</dbReference>
<dbReference type="Pfam" id="PF13646">
    <property type="entry name" value="HEAT_2"/>
    <property type="match status" value="1"/>
</dbReference>